<evidence type="ECO:0000256" key="1">
    <source>
        <dbReference type="ARBA" id="ARBA00004611"/>
    </source>
</evidence>
<keyword evidence="14" id="KW-1185">Reference proteome</keyword>
<keyword evidence="2" id="KW-0963">Cytoplasm</keyword>
<evidence type="ECO:0000256" key="9">
    <source>
        <dbReference type="ARBA" id="ARBA00023273"/>
    </source>
</evidence>
<protein>
    <recommendedName>
        <fullName evidence="11">Dynein regulatory complex subunit 3</fullName>
    </recommendedName>
</protein>
<dbReference type="InterPro" id="IPR032675">
    <property type="entry name" value="LRR_dom_sf"/>
</dbReference>
<evidence type="ECO:0000256" key="7">
    <source>
        <dbReference type="ARBA" id="ARBA00023069"/>
    </source>
</evidence>
<evidence type="ECO:0000256" key="11">
    <source>
        <dbReference type="ARBA" id="ARBA00040950"/>
    </source>
</evidence>
<dbReference type="PANTHER" id="PTHR45973">
    <property type="entry name" value="PROTEIN PHOSPHATASE 1 REGULATORY SUBUNIT SDS22-RELATED"/>
    <property type="match status" value="1"/>
</dbReference>
<gene>
    <name evidence="13" type="ORF">IRJ41_024647</name>
</gene>
<dbReference type="InterPro" id="IPR001611">
    <property type="entry name" value="Leu-rich_rpt"/>
</dbReference>
<sequence length="474" mass="54919">MCISTDILKIYHLWHFTSLTKLQLNNNVIEKIERLENLTNLLWLDLSFNNIKVIEGLDTLVKLQDLSLFNNRISVIEKLDALQNLNILSIGNNAIAQLDNVIYLRKFKNLRTLNLAGNPIYDEECYKTFVTTNLPHVVYLDYRLLDEPTREMAITKYQYAIEEILQNEQQEQQAMEAQRINNLELQLHKDAFVEFLNGPQLFNSMFTDDPDADILTLLPGMTALLEPINLNNAFTYKNKMEGLCTQIFDAGLSQHMQRTAEVECFFACYHKAVADNQQRAAQIVADFESSRRQKVVKMKKITDDGLLEDHISICKEELNQLSETLMSLELELVEQLEDIIKDFDRNISEMVVGFIEYNEHHEKQLEIALATLEKVAKNELEEEMPDDVLMLFVDKDTVTNAVSASHDTHLLKIDNREDELLTQINSWSSGLQKTINNEELIRNRKRISEIRSYLSYGKNQLEDMQFSENQQDAS</sequence>
<keyword evidence="4" id="KW-0677">Repeat</keyword>
<keyword evidence="7" id="KW-0969">Cilium</keyword>
<evidence type="ECO:0000313" key="14">
    <source>
        <dbReference type="Proteomes" id="UP001059041"/>
    </source>
</evidence>
<evidence type="ECO:0000256" key="5">
    <source>
        <dbReference type="ARBA" id="ARBA00022846"/>
    </source>
</evidence>
<dbReference type="PANTHER" id="PTHR45973:SF12">
    <property type="entry name" value="DYNEIN REGULATORY COMPLEX SUBUNIT 3"/>
    <property type="match status" value="1"/>
</dbReference>
<dbReference type="AlphaFoldDB" id="A0A9W7TXD1"/>
<evidence type="ECO:0000256" key="4">
    <source>
        <dbReference type="ARBA" id="ARBA00022737"/>
    </source>
</evidence>
<evidence type="ECO:0000313" key="13">
    <source>
        <dbReference type="EMBL" id="KAI7804114.1"/>
    </source>
</evidence>
<evidence type="ECO:0000256" key="12">
    <source>
        <dbReference type="SAM" id="Coils"/>
    </source>
</evidence>
<organism evidence="13 14">
    <name type="scientific">Triplophysa rosa</name>
    <name type="common">Cave loach</name>
    <dbReference type="NCBI Taxonomy" id="992332"/>
    <lineage>
        <taxon>Eukaryota</taxon>
        <taxon>Metazoa</taxon>
        <taxon>Chordata</taxon>
        <taxon>Craniata</taxon>
        <taxon>Vertebrata</taxon>
        <taxon>Euteleostomi</taxon>
        <taxon>Actinopterygii</taxon>
        <taxon>Neopterygii</taxon>
        <taxon>Teleostei</taxon>
        <taxon>Ostariophysi</taxon>
        <taxon>Cypriniformes</taxon>
        <taxon>Nemacheilidae</taxon>
        <taxon>Triplophysa</taxon>
    </lineage>
</organism>
<dbReference type="Gene3D" id="3.80.10.10">
    <property type="entry name" value="Ribonuclease Inhibitor"/>
    <property type="match status" value="1"/>
</dbReference>
<accession>A0A9W7TXD1</accession>
<keyword evidence="9" id="KW-0966">Cell projection</keyword>
<dbReference type="EMBL" id="JAFHDT010000011">
    <property type="protein sequence ID" value="KAI7804114.1"/>
    <property type="molecule type" value="Genomic_DNA"/>
</dbReference>
<dbReference type="Pfam" id="PF14580">
    <property type="entry name" value="LRR_9"/>
    <property type="match status" value="1"/>
</dbReference>
<dbReference type="SUPFAM" id="SSF52075">
    <property type="entry name" value="Outer arm dynein light chain 1"/>
    <property type="match status" value="1"/>
</dbReference>
<evidence type="ECO:0000256" key="8">
    <source>
        <dbReference type="ARBA" id="ARBA00023212"/>
    </source>
</evidence>
<reference evidence="13" key="1">
    <citation type="submission" date="2021-02" db="EMBL/GenBank/DDBJ databases">
        <title>Comparative genomics reveals that relaxation of natural selection precedes convergent phenotypic evolution of cavefish.</title>
        <authorList>
            <person name="Peng Z."/>
        </authorList>
    </citation>
    <scope>NUCLEOTIDE SEQUENCE</scope>
    <source>
        <tissue evidence="13">Muscle</tissue>
    </source>
</reference>
<comment type="caution">
    <text evidence="13">The sequence shown here is derived from an EMBL/GenBank/DDBJ whole genome shotgun (WGS) entry which is preliminary data.</text>
</comment>
<dbReference type="GO" id="GO:0005929">
    <property type="term" value="C:cilium"/>
    <property type="evidence" value="ECO:0007669"/>
    <property type="project" value="TreeGrafter"/>
</dbReference>
<comment type="subcellular location">
    <subcellularLocation>
        <location evidence="1">Cytoplasm</location>
        <location evidence="1">Cytoskeleton</location>
        <location evidence="1">Flagellum axoneme</location>
    </subcellularLocation>
</comment>
<proteinExistence type="inferred from homology"/>
<comment type="similarity">
    <text evidence="10">Belongs to the DRC3 family.</text>
</comment>
<keyword evidence="6 12" id="KW-0175">Coiled coil</keyword>
<keyword evidence="8" id="KW-0206">Cytoskeleton</keyword>
<dbReference type="InterPro" id="IPR050576">
    <property type="entry name" value="Cilia_flagella_integrity"/>
</dbReference>
<dbReference type="PROSITE" id="PS51450">
    <property type="entry name" value="LRR"/>
    <property type="match status" value="4"/>
</dbReference>
<evidence type="ECO:0000256" key="3">
    <source>
        <dbReference type="ARBA" id="ARBA00022614"/>
    </source>
</evidence>
<feature type="coiled-coil region" evidence="12">
    <location>
        <begin position="311"/>
        <end position="382"/>
    </location>
</feature>
<keyword evidence="5" id="KW-0282">Flagellum</keyword>
<name>A0A9W7TXD1_TRIRA</name>
<evidence type="ECO:0000256" key="10">
    <source>
        <dbReference type="ARBA" id="ARBA00038378"/>
    </source>
</evidence>
<evidence type="ECO:0000256" key="6">
    <source>
        <dbReference type="ARBA" id="ARBA00023054"/>
    </source>
</evidence>
<evidence type="ECO:0000256" key="2">
    <source>
        <dbReference type="ARBA" id="ARBA00022490"/>
    </source>
</evidence>
<dbReference type="SMART" id="SM00365">
    <property type="entry name" value="LRR_SD22"/>
    <property type="match status" value="4"/>
</dbReference>
<keyword evidence="3" id="KW-0433">Leucine-rich repeat</keyword>
<dbReference type="Proteomes" id="UP001059041">
    <property type="component" value="Linkage Group LG11"/>
</dbReference>